<accession>A0A2Z6ET28</accession>
<dbReference type="Pfam" id="PF02413">
    <property type="entry name" value="Caudo_TAP"/>
    <property type="match status" value="1"/>
</dbReference>
<protein>
    <submittedName>
        <fullName evidence="1">Uncharacterized protein</fullName>
    </submittedName>
</protein>
<keyword evidence="2" id="KW-1185">Reference proteome</keyword>
<dbReference type="InterPro" id="IPR003458">
    <property type="entry name" value="Phage_T4_Gp38_tail_assem"/>
</dbReference>
<dbReference type="Proteomes" id="UP000282597">
    <property type="component" value="Chromosome"/>
</dbReference>
<organism evidence="1 2">
    <name type="scientific">Mycoavidus cysteinexigens</name>
    <dbReference type="NCBI Taxonomy" id="1553431"/>
    <lineage>
        <taxon>Bacteria</taxon>
        <taxon>Pseudomonadati</taxon>
        <taxon>Pseudomonadota</taxon>
        <taxon>Betaproteobacteria</taxon>
        <taxon>Burkholderiales</taxon>
        <taxon>Burkholderiaceae</taxon>
        <taxon>Mycoavidus</taxon>
    </lineage>
</organism>
<evidence type="ECO:0000313" key="1">
    <source>
        <dbReference type="EMBL" id="BBE08566.1"/>
    </source>
</evidence>
<name>A0A2Z6ET28_9BURK</name>
<evidence type="ECO:0000313" key="2">
    <source>
        <dbReference type="Proteomes" id="UP000282597"/>
    </source>
</evidence>
<proteinExistence type="predicted"/>
<dbReference type="AlphaFoldDB" id="A0A2Z6ET28"/>
<gene>
    <name evidence="1" type="ORF">MCB1EB_0405</name>
</gene>
<sequence length="145" mass="16980">MTFYYSKSQPGFYTREMHGDTIPKDAVSITDEEYHALYKELAKGKMLQSDHRGYPIAIDRPPITPEQWTEIHLRQRRALIIESLVKSTPLQDAVDLERATDEEKQRLKAWKLYRIKLSRIEQQSGFPTKIDWPKAPEATSWATYP</sequence>
<dbReference type="EMBL" id="AP018150">
    <property type="protein sequence ID" value="BBE08566.1"/>
    <property type="molecule type" value="Genomic_DNA"/>
</dbReference>
<reference evidence="1 2" key="1">
    <citation type="journal article" date="2018" name="Microbes Environ.">
        <title>Comparative Genomic Insights into Endofungal Lifestyles of Two Bacterial Endosymbionts, Mycoavidus cysteinexigens and Burkholderia rhizoxinica.</title>
        <authorList>
            <person name="Sharmin D."/>
            <person name="Guo Y."/>
            <person name="Nishizawa T."/>
            <person name="Ohshima S."/>
            <person name="Sato Y."/>
            <person name="Takashima Y."/>
            <person name="Narisawa K."/>
            <person name="Ohta H."/>
        </authorList>
    </citation>
    <scope>NUCLEOTIDE SEQUENCE [LARGE SCALE GENOMIC DNA]</scope>
    <source>
        <strain evidence="1 2">B1-EB</strain>
    </source>
</reference>
<dbReference type="KEGG" id="mcys:MCB1EB_0405"/>
<dbReference type="RefSeq" id="WP_045363253.1">
    <property type="nucleotide sequence ID" value="NZ_AP018150.1"/>
</dbReference>